<evidence type="ECO:0000256" key="6">
    <source>
        <dbReference type="ARBA" id="ARBA00022946"/>
    </source>
</evidence>
<dbReference type="GO" id="GO:0046872">
    <property type="term" value="F:metal ion binding"/>
    <property type="evidence" value="ECO:0007669"/>
    <property type="project" value="UniProtKB-KW"/>
</dbReference>
<dbReference type="InterPro" id="IPR056301">
    <property type="entry name" value="GWD-like_N_Ig"/>
</dbReference>
<dbReference type="InterPro" id="IPR013783">
    <property type="entry name" value="Ig-like_fold"/>
</dbReference>
<dbReference type="InterPro" id="IPR044096">
    <property type="entry name" value="AmyAc_plant_ISA2"/>
</dbReference>
<dbReference type="InterPro" id="IPR014756">
    <property type="entry name" value="Ig_E-set"/>
</dbReference>
<dbReference type="EnsemblPlants" id="Pp3c8_12820V3.1">
    <property type="protein sequence ID" value="Pp3c8_12820V3.1"/>
    <property type="gene ID" value="Pp3c8_12820"/>
</dbReference>
<dbReference type="OrthoDB" id="204980at2759"/>
<dbReference type="Pfam" id="PF21156">
    <property type="entry name" value="ISOA1-3_C"/>
    <property type="match status" value="1"/>
</dbReference>
<keyword evidence="4" id="KW-0934">Plastid</keyword>
<dbReference type="GO" id="GO:0019252">
    <property type="term" value="P:starch biosynthetic process"/>
    <property type="evidence" value="ECO:0007669"/>
    <property type="project" value="InterPro"/>
</dbReference>
<dbReference type="EMBL" id="ABEU02000008">
    <property type="protein sequence ID" value="PNR49556.1"/>
    <property type="molecule type" value="Genomic_DNA"/>
</dbReference>
<comment type="subcellular location">
    <subcellularLocation>
        <location evidence="1">Plastid</location>
        <location evidence="1">Chloroplast</location>
    </subcellularLocation>
</comment>
<dbReference type="InterPro" id="IPR006047">
    <property type="entry name" value="GH13_cat_dom"/>
</dbReference>
<name>A0A2K1K709_PHYPA</name>
<keyword evidence="3" id="KW-0150">Chloroplast</keyword>
<dbReference type="Pfam" id="PF02922">
    <property type="entry name" value="CBM_48"/>
    <property type="match status" value="1"/>
</dbReference>
<evidence type="ECO:0000313" key="10">
    <source>
        <dbReference type="EnsemblPlants" id="Pp3c8_12820V3.1"/>
    </source>
</evidence>
<keyword evidence="5" id="KW-0479">Metal-binding</keyword>
<dbReference type="EnsemblPlants" id="Pp3c8_12820V3.2">
    <property type="protein sequence ID" value="Pp3c8_12820V3.2"/>
    <property type="gene ID" value="Pp3c8_12820"/>
</dbReference>
<dbReference type="GeneID" id="112285646"/>
<keyword evidence="7" id="KW-0119">Carbohydrate metabolism</keyword>
<comment type="similarity">
    <text evidence="2">Belongs to the glycosyl hydrolase 13 family.</text>
</comment>
<evidence type="ECO:0000259" key="8">
    <source>
        <dbReference type="SMART" id="SM00642"/>
    </source>
</evidence>
<reference evidence="9 11" key="2">
    <citation type="journal article" date="2018" name="Plant J.">
        <title>The Physcomitrella patens chromosome-scale assembly reveals moss genome structure and evolution.</title>
        <authorList>
            <person name="Lang D."/>
            <person name="Ullrich K.K."/>
            <person name="Murat F."/>
            <person name="Fuchs J."/>
            <person name="Jenkins J."/>
            <person name="Haas F.B."/>
            <person name="Piednoel M."/>
            <person name="Gundlach H."/>
            <person name="Van Bel M."/>
            <person name="Meyberg R."/>
            <person name="Vives C."/>
            <person name="Morata J."/>
            <person name="Symeonidi A."/>
            <person name="Hiss M."/>
            <person name="Muchero W."/>
            <person name="Kamisugi Y."/>
            <person name="Saleh O."/>
            <person name="Blanc G."/>
            <person name="Decker E.L."/>
            <person name="van Gessel N."/>
            <person name="Grimwood J."/>
            <person name="Hayes R.D."/>
            <person name="Graham S.W."/>
            <person name="Gunter L.E."/>
            <person name="McDaniel S.F."/>
            <person name="Hoernstein S.N.W."/>
            <person name="Larsson A."/>
            <person name="Li F.W."/>
            <person name="Perroud P.F."/>
            <person name="Phillips J."/>
            <person name="Ranjan P."/>
            <person name="Rokshar D.S."/>
            <person name="Rothfels C.J."/>
            <person name="Schneider L."/>
            <person name="Shu S."/>
            <person name="Stevenson D.W."/>
            <person name="Thummler F."/>
            <person name="Tillich M."/>
            <person name="Villarreal Aguilar J.C."/>
            <person name="Widiez T."/>
            <person name="Wong G.K."/>
            <person name="Wymore A."/>
            <person name="Zhang Y."/>
            <person name="Zimmer A.D."/>
            <person name="Quatrano R.S."/>
            <person name="Mayer K.F.X."/>
            <person name="Goodstein D."/>
            <person name="Casacuberta J.M."/>
            <person name="Vandepoele K."/>
            <person name="Reski R."/>
            <person name="Cuming A.C."/>
            <person name="Tuskan G.A."/>
            <person name="Maumus F."/>
            <person name="Salse J."/>
            <person name="Schmutz J."/>
            <person name="Rensing S.A."/>
        </authorList>
    </citation>
    <scope>NUCLEOTIDE SEQUENCE [LARGE SCALE GENOMIC DNA]</scope>
    <source>
        <strain evidence="10 11">cv. Gransden 2004</strain>
    </source>
</reference>
<dbReference type="RefSeq" id="XP_024382383.1">
    <property type="nucleotide sequence ID" value="XM_024526615.2"/>
</dbReference>
<dbReference type="PANTHER" id="PTHR43002">
    <property type="entry name" value="GLYCOGEN DEBRANCHING ENZYME"/>
    <property type="match status" value="1"/>
</dbReference>
<evidence type="ECO:0000256" key="7">
    <source>
        <dbReference type="ARBA" id="ARBA00023277"/>
    </source>
</evidence>
<dbReference type="Gene3D" id="2.60.40.1180">
    <property type="entry name" value="Golgi alpha-mannosidase II"/>
    <property type="match status" value="1"/>
</dbReference>
<dbReference type="GO" id="GO:0009507">
    <property type="term" value="C:chloroplast"/>
    <property type="evidence" value="ECO:0007669"/>
    <property type="project" value="UniProtKB-SubCell"/>
</dbReference>
<evidence type="ECO:0000256" key="2">
    <source>
        <dbReference type="ARBA" id="ARBA00008061"/>
    </source>
</evidence>
<keyword evidence="6" id="KW-0809">Transit peptide</keyword>
<dbReference type="CDD" id="cd11346">
    <property type="entry name" value="AmyAc_plant_IsoA"/>
    <property type="match status" value="1"/>
</dbReference>
<dbReference type="SUPFAM" id="SSF51011">
    <property type="entry name" value="Glycosyl hydrolase domain"/>
    <property type="match status" value="1"/>
</dbReference>
<dbReference type="InterPro" id="IPR017853">
    <property type="entry name" value="GH"/>
</dbReference>
<dbReference type="InterPro" id="IPR013780">
    <property type="entry name" value="Glyco_hydro_b"/>
</dbReference>
<dbReference type="Pfam" id="PF23166">
    <property type="entry name" value="Ig_N_CWD1"/>
    <property type="match status" value="1"/>
</dbReference>
<dbReference type="SMART" id="SM00642">
    <property type="entry name" value="Aamy"/>
    <property type="match status" value="1"/>
</dbReference>
<dbReference type="PaxDb" id="3218-PP1S62_201V6.2"/>
<accession>A0A2K1K709</accession>
<dbReference type="Proteomes" id="UP000006727">
    <property type="component" value="Chromosome 8"/>
</dbReference>
<reference evidence="9 11" key="1">
    <citation type="journal article" date="2008" name="Science">
        <title>The Physcomitrella genome reveals evolutionary insights into the conquest of land by plants.</title>
        <authorList>
            <person name="Rensing S."/>
            <person name="Lang D."/>
            <person name="Zimmer A."/>
            <person name="Terry A."/>
            <person name="Salamov A."/>
            <person name="Shapiro H."/>
            <person name="Nishiyama T."/>
            <person name="Perroud P.-F."/>
            <person name="Lindquist E."/>
            <person name="Kamisugi Y."/>
            <person name="Tanahashi T."/>
            <person name="Sakakibara K."/>
            <person name="Fujita T."/>
            <person name="Oishi K."/>
            <person name="Shin-I T."/>
            <person name="Kuroki Y."/>
            <person name="Toyoda A."/>
            <person name="Suzuki Y."/>
            <person name="Hashimoto A."/>
            <person name="Yamaguchi K."/>
            <person name="Sugano A."/>
            <person name="Kohara Y."/>
            <person name="Fujiyama A."/>
            <person name="Anterola A."/>
            <person name="Aoki S."/>
            <person name="Ashton N."/>
            <person name="Barbazuk W.B."/>
            <person name="Barker E."/>
            <person name="Bennetzen J."/>
            <person name="Bezanilla M."/>
            <person name="Blankenship R."/>
            <person name="Cho S.H."/>
            <person name="Dutcher S."/>
            <person name="Estelle M."/>
            <person name="Fawcett J.A."/>
            <person name="Gundlach H."/>
            <person name="Hanada K."/>
            <person name="Heyl A."/>
            <person name="Hicks K.A."/>
            <person name="Hugh J."/>
            <person name="Lohr M."/>
            <person name="Mayer K."/>
            <person name="Melkozernov A."/>
            <person name="Murata T."/>
            <person name="Nelson D."/>
            <person name="Pils B."/>
            <person name="Prigge M."/>
            <person name="Reiss B."/>
            <person name="Renner T."/>
            <person name="Rombauts S."/>
            <person name="Rushton P."/>
            <person name="Sanderfoot A."/>
            <person name="Schween G."/>
            <person name="Shiu S.-H."/>
            <person name="Stueber K."/>
            <person name="Theodoulou F.L."/>
            <person name="Tu H."/>
            <person name="Van de Peer Y."/>
            <person name="Verrier P.J."/>
            <person name="Waters E."/>
            <person name="Wood A."/>
            <person name="Yang L."/>
            <person name="Cove D."/>
            <person name="Cuming A."/>
            <person name="Hasebe M."/>
            <person name="Lucas S."/>
            <person name="Mishler D.B."/>
            <person name="Reski R."/>
            <person name="Grigoriev I."/>
            <person name="Quatrano R.S."/>
            <person name="Boore J.L."/>
        </authorList>
    </citation>
    <scope>NUCLEOTIDE SEQUENCE [LARGE SCALE GENOMIC DNA]</scope>
    <source>
        <strain evidence="10 11">cv. Gransden 2004</strain>
    </source>
</reference>
<dbReference type="InterPro" id="IPR004193">
    <property type="entry name" value="Glyco_hydro_13_N"/>
</dbReference>
<keyword evidence="11" id="KW-1185">Reference proteome</keyword>
<evidence type="ECO:0000256" key="1">
    <source>
        <dbReference type="ARBA" id="ARBA00004229"/>
    </source>
</evidence>
<feature type="domain" description="Glycosyl hydrolase family 13 catalytic" evidence="8">
    <location>
        <begin position="416"/>
        <end position="809"/>
    </location>
</feature>
<dbReference type="InterPro" id="IPR044505">
    <property type="entry name" value="GlgX_Isoamylase_N_E_set"/>
</dbReference>
<evidence type="ECO:0000313" key="11">
    <source>
        <dbReference type="Proteomes" id="UP000006727"/>
    </source>
</evidence>
<dbReference type="InterPro" id="IPR048650">
    <property type="entry name" value="ISOA1-3-like_C"/>
</dbReference>
<organism evidence="9">
    <name type="scientific">Physcomitrium patens</name>
    <name type="common">Spreading-leaved earth moss</name>
    <name type="synonym">Physcomitrella patens</name>
    <dbReference type="NCBI Taxonomy" id="3218"/>
    <lineage>
        <taxon>Eukaryota</taxon>
        <taxon>Viridiplantae</taxon>
        <taxon>Streptophyta</taxon>
        <taxon>Embryophyta</taxon>
        <taxon>Bryophyta</taxon>
        <taxon>Bryophytina</taxon>
        <taxon>Bryopsida</taxon>
        <taxon>Funariidae</taxon>
        <taxon>Funariales</taxon>
        <taxon>Funariaceae</taxon>
        <taxon>Physcomitrium</taxon>
    </lineage>
</organism>
<dbReference type="CDD" id="cd02856">
    <property type="entry name" value="E_set_GDE_Isoamylase_N"/>
    <property type="match status" value="1"/>
</dbReference>
<dbReference type="Gene3D" id="3.20.20.80">
    <property type="entry name" value="Glycosidases"/>
    <property type="match status" value="1"/>
</dbReference>
<dbReference type="Gene3D" id="2.60.40.10">
    <property type="entry name" value="Immunoglobulins"/>
    <property type="match status" value="1"/>
</dbReference>
<reference evidence="10" key="3">
    <citation type="submission" date="2020-12" db="UniProtKB">
        <authorList>
            <consortium name="EnsemblPlants"/>
        </authorList>
    </citation>
    <scope>IDENTIFICATION</scope>
</reference>
<proteinExistence type="inferred from homology"/>
<dbReference type="GO" id="GO:0019156">
    <property type="term" value="F:isoamylase activity"/>
    <property type="evidence" value="ECO:0007669"/>
    <property type="project" value="InterPro"/>
</dbReference>
<dbReference type="OMA" id="MKSHSCA"/>
<gene>
    <name evidence="10" type="primary">LOC112285646</name>
    <name evidence="9" type="ORF">PHYPA_011452</name>
</gene>
<evidence type="ECO:0000313" key="9">
    <source>
        <dbReference type="EMBL" id="PNR49556.1"/>
    </source>
</evidence>
<evidence type="ECO:0000256" key="3">
    <source>
        <dbReference type="ARBA" id="ARBA00022528"/>
    </source>
</evidence>
<dbReference type="Gramene" id="Pp3c8_12820V3.2">
    <property type="protein sequence ID" value="Pp3c8_12820V3.2"/>
    <property type="gene ID" value="Pp3c8_12820"/>
</dbReference>
<evidence type="ECO:0000256" key="5">
    <source>
        <dbReference type="ARBA" id="ARBA00022723"/>
    </source>
</evidence>
<dbReference type="SUPFAM" id="SSF51445">
    <property type="entry name" value="(Trans)glycosidases"/>
    <property type="match status" value="1"/>
</dbReference>
<protein>
    <recommendedName>
        <fullName evidence="8">Glycosyl hydrolase family 13 catalytic domain-containing protein</fullName>
    </recommendedName>
</protein>
<evidence type="ECO:0000256" key="4">
    <source>
        <dbReference type="ARBA" id="ARBA00022640"/>
    </source>
</evidence>
<sequence length="942" mass="104589">MKDIAMGTLLRPPAFSLSLASVSASPSAHSLPLPLFKPAPLLSSSSSFAFPTRIPLCHPFSYDLLRCCALPDDSTLPTPTSAAPSAPRSDSDTHLWDSFVQAHSQEFRFRHDDDDIMLAAPPPLPPQARQPQLQKFLFHAQPHCKVEVAVSKEGADHFVIDIVVNTGDMFPKSNEPLKLHWGLFRSDSTEWVLLEPDEAPGGTTVIMDGVIEAMQTPFVVGSQGNQTLSLTLDAAMAPFFVNFVLLQPPTTEEEENLWIRGNQGSNFCIPVGMRRGRPDPLGVTWGKDGSVNFALYSLHAENVVLCLYEADAIEPSLEIDLYPSVHRTGYVWHIELESVGSYIRYGYRCKGQVGWESGGRFHARNVLLDPYAKFIAPHVPGQEELPSPAPVLGWLLKGGVPFDWEGDAPPRIPLETLVAYRLHVGTFTGEAENVDETSRGTFLGVLEKIPYLRSLGVNAVILQPIFAWDESKGCYYPISFFSVMSCYGSSGDSRSASFALKKLVKELHRNGIEVILDVVYSHTAENGDDGPKPTSFRGIDNATYYICDKFGVVAKSDYGTENSFNCNHPTVQKLIMDSLQYIVDEFHIDGFCFKNAACLITGPHGQGLSRPMLVESISFDSVLANVKLIADLCSPINGVWKDVTFPHWKRWCEWNTQYKIDVRRFLRGEPDQLSSFATRLCGSGDLFADGRGTQYSLNHITSPYGFTLTDLVSYSDEEGDISEYSWNCGHEGPTDDPLVIEIRVKQVRNFLTTLFLSQGVPVLNMGDEYGNTKEGVLDVDNSTCFQWEAMDSEFGKQITHLIRSLLALRIRRSDLLQVRGFLDLKRLTWHGLKPEQPLWECTESNILAVSLQSDIMQPNANKSLGDLYIAYNPHPVSMMVTVPDAPADMIWLRIADTSLPFPDNFLVEGQPLQIEVDASSYVYDLHPYSSVILEARAGAGPQ</sequence>
<dbReference type="SUPFAM" id="SSF81296">
    <property type="entry name" value="E set domains"/>
    <property type="match status" value="1"/>
</dbReference>
<dbReference type="AlphaFoldDB" id="A0A2K1K709"/>
<dbReference type="Pfam" id="PF00128">
    <property type="entry name" value="Alpha-amylase"/>
    <property type="match status" value="1"/>
</dbReference>
<dbReference type="Gramene" id="Pp3c8_12820V3.1">
    <property type="protein sequence ID" value="Pp3c8_12820V3.1"/>
    <property type="gene ID" value="Pp3c8_12820"/>
</dbReference>
<dbReference type="STRING" id="3218.A0A2K1K709"/>